<dbReference type="Gene3D" id="3.40.720.10">
    <property type="entry name" value="Alkaline Phosphatase, subunit A"/>
    <property type="match status" value="1"/>
</dbReference>
<feature type="transmembrane region" description="Helical" evidence="1">
    <location>
        <begin position="106"/>
        <end position="132"/>
    </location>
</feature>
<dbReference type="InterPro" id="IPR000917">
    <property type="entry name" value="Sulfatase_N"/>
</dbReference>
<keyword evidence="4" id="KW-1185">Reference proteome</keyword>
<feature type="transmembrane region" description="Helical" evidence="1">
    <location>
        <begin position="60"/>
        <end position="86"/>
    </location>
</feature>
<feature type="transmembrane region" description="Helical" evidence="1">
    <location>
        <begin position="144"/>
        <end position="162"/>
    </location>
</feature>
<keyword evidence="1" id="KW-1133">Transmembrane helix</keyword>
<dbReference type="RefSeq" id="WP_071468699.1">
    <property type="nucleotide sequence ID" value="NZ_MEHT01000007.1"/>
</dbReference>
<evidence type="ECO:0000313" key="3">
    <source>
        <dbReference type="EMBL" id="PZX46116.1"/>
    </source>
</evidence>
<organism evidence="3 4">
    <name type="scientific">Roseinatronobacter thiooxidans</name>
    <dbReference type="NCBI Taxonomy" id="121821"/>
    <lineage>
        <taxon>Bacteria</taxon>
        <taxon>Pseudomonadati</taxon>
        <taxon>Pseudomonadota</taxon>
        <taxon>Alphaproteobacteria</taxon>
        <taxon>Rhodobacterales</taxon>
        <taxon>Paracoccaceae</taxon>
        <taxon>Roseinatronobacter</taxon>
    </lineage>
</organism>
<dbReference type="Proteomes" id="UP000249364">
    <property type="component" value="Unassembled WGS sequence"/>
</dbReference>
<dbReference type="AlphaFoldDB" id="A0A2W7QFE4"/>
<comment type="caution">
    <text evidence="3">The sequence shown here is derived from an EMBL/GenBank/DDBJ whole genome shotgun (WGS) entry which is preliminary data.</text>
</comment>
<dbReference type="InterPro" id="IPR017850">
    <property type="entry name" value="Alkaline_phosphatase_core_sf"/>
</dbReference>
<dbReference type="STRING" id="121821.GCA_001870675_01998"/>
<gene>
    <name evidence="3" type="ORF">LY56_01086</name>
</gene>
<dbReference type="EMBL" id="QKZQ01000004">
    <property type="protein sequence ID" value="PZX46116.1"/>
    <property type="molecule type" value="Genomic_DNA"/>
</dbReference>
<feature type="transmembrane region" description="Helical" evidence="1">
    <location>
        <begin position="33"/>
        <end position="53"/>
    </location>
</feature>
<keyword evidence="1" id="KW-0812">Transmembrane</keyword>
<dbReference type="OrthoDB" id="1376015at2"/>
<evidence type="ECO:0000313" key="4">
    <source>
        <dbReference type="Proteomes" id="UP000249364"/>
    </source>
</evidence>
<name>A0A2W7QFE4_9RHOB</name>
<dbReference type="Pfam" id="PF00884">
    <property type="entry name" value="Sulfatase"/>
    <property type="match status" value="1"/>
</dbReference>
<proteinExistence type="predicted"/>
<keyword evidence="1" id="KW-0472">Membrane</keyword>
<sequence>MTLVRVVLASVVLFLVLIQPNHPQAMTWGALRLFPLELPVILAALVLLGRGALGYGFRAALVGTLGVIVLLKLADFGTFIAFNRGFNLLVDLGLVHAGWTLLQGSIGLPLATLAAGGALVAFAALIAALWWATGVWAALPVPRLARVGAAILLVPAAAAAIAEIGQARRAWSLPETVRAALPGAAFTARVGIERVEQFRDTRADIAAFRKAALQDPMRGAGPLLDRLEGRDLILLYVESYGRSSFENPLYVPTHTATLHAIEDDLRARGLSMRSGWASAPMVGGQSWLTHGSVASGMWLNTQGRYRALLASPRQTLFHFAQEAGLRTVAIKPAHIFPWPEGDYFGFDAVYNAADLGYEGEPFNWVTMPDQFTLHALDRLERDHPARGAQVVQVALVSSHAPWVPIPELVDWDQIGDGTIFNQWALSGDPPEVVWRDHDRVRDQFRLAVDYSLQTVGAWAARHADNPPLIVMLGDHEPARFVSGVQGFDVPVHIIGPEDLVSRFAEIGWTEGMLPAPDLPALRIDRLRDLLLDRLSTGAP</sequence>
<reference evidence="3 4" key="1">
    <citation type="submission" date="2018-06" db="EMBL/GenBank/DDBJ databases">
        <title>Genomic Encyclopedia of Archaeal and Bacterial Type Strains, Phase II (KMG-II): from individual species to whole genera.</title>
        <authorList>
            <person name="Goeker M."/>
        </authorList>
    </citation>
    <scope>NUCLEOTIDE SEQUENCE [LARGE SCALE GENOMIC DNA]</scope>
    <source>
        <strain evidence="3 4">DSM 13087</strain>
    </source>
</reference>
<dbReference type="SUPFAM" id="SSF53649">
    <property type="entry name" value="Alkaline phosphatase-like"/>
    <property type="match status" value="1"/>
</dbReference>
<evidence type="ECO:0000259" key="2">
    <source>
        <dbReference type="Pfam" id="PF00884"/>
    </source>
</evidence>
<feature type="domain" description="Sulfatase N-terminal" evidence="2">
    <location>
        <begin position="255"/>
        <end position="479"/>
    </location>
</feature>
<evidence type="ECO:0000256" key="1">
    <source>
        <dbReference type="SAM" id="Phobius"/>
    </source>
</evidence>
<accession>A0A2W7QFE4</accession>
<protein>
    <submittedName>
        <fullName evidence="3">Sulfatase-like protein</fullName>
    </submittedName>
</protein>